<sequence>MGYSSGVDATELVDRIGLSENEIEWRKQFIEFSDDDVERLRRYEETFTRRGDDVADMFYEKIEDNPQVLEILDRSPRSIEQLKWSQQMYLVTLATGSYDQEYFQNRARIGKLHDMLEMPVKHYIGQYGIYYNLLLPIISEQIQDDISAAIREAIERQSELRDDEDVSGGRLSSLLGRGGDDGDDDEAFETTIAELEDELSVRIDERIDELHSLLKIINLDMQVAIDTYIDSYANVEELLDHQQDVTNRVSHALQDISMAGEAIATSVDDISTSVTEQSQQTRQASSEMQDISASVEELSTTTDTIAGRDDELLNAVESSEDHCEQATESVVELRESEADIREEVDAFKSIVAEIETLNDEIADTAEKTRMVAVNANVESKRSGETGNFNVVADQFQELSEQMTRRTKQIDERVETLRKRAEETLSSIEANQQRVDTSQQELSELTDDLGDVRESTSEFMLDVDELSSLIDAQASSTQEMATRIETIDDEAQSINNDVETVTGEIEEQFSKVEMIESVLTELSEESQQQTVRYDQQTG</sequence>
<dbReference type="InterPro" id="IPR012292">
    <property type="entry name" value="Globin/Proto"/>
</dbReference>
<dbReference type="CDD" id="cd01068">
    <property type="entry name" value="globin_sensor"/>
    <property type="match status" value="1"/>
</dbReference>
<dbReference type="Gene3D" id="1.10.287.950">
    <property type="entry name" value="Methyl-accepting chemotaxis protein"/>
    <property type="match status" value="1"/>
</dbReference>
<dbReference type="GO" id="GO:0019825">
    <property type="term" value="F:oxygen binding"/>
    <property type="evidence" value="ECO:0007669"/>
    <property type="project" value="InterPro"/>
</dbReference>
<gene>
    <name evidence="6" type="ORF">C495_14082</name>
</gene>
<dbReference type="SUPFAM" id="SSF58104">
    <property type="entry name" value="Methyl-accepting chemotaxis protein (MCP) signaling domain"/>
    <property type="match status" value="1"/>
</dbReference>
<dbReference type="GO" id="GO:0006935">
    <property type="term" value="P:chemotaxis"/>
    <property type="evidence" value="ECO:0007669"/>
    <property type="project" value="InterPro"/>
</dbReference>
<accession>L9W0Q4</accession>
<evidence type="ECO:0000256" key="2">
    <source>
        <dbReference type="ARBA" id="ARBA00029447"/>
    </source>
</evidence>
<dbReference type="STRING" id="1230460.C495_14082"/>
<dbReference type="GO" id="GO:0007165">
    <property type="term" value="P:signal transduction"/>
    <property type="evidence" value="ECO:0007669"/>
    <property type="project" value="UniProtKB-KW"/>
</dbReference>
<dbReference type="eggNOG" id="arCOG02318">
    <property type="taxonomic scope" value="Archaea"/>
</dbReference>
<name>L9W0Q4_9EURY</name>
<dbReference type="SMART" id="SM00283">
    <property type="entry name" value="MA"/>
    <property type="match status" value="1"/>
</dbReference>
<dbReference type="InterPro" id="IPR004090">
    <property type="entry name" value="Chemotax_Me-accpt_rcpt"/>
</dbReference>
<keyword evidence="7" id="KW-1185">Reference proteome</keyword>
<dbReference type="Proteomes" id="UP000011661">
    <property type="component" value="Unassembled WGS sequence"/>
</dbReference>
<comment type="caution">
    <text evidence="6">The sequence shown here is derived from an EMBL/GenBank/DDBJ whole genome shotgun (WGS) entry which is preliminary data.</text>
</comment>
<dbReference type="PANTHER" id="PTHR32089:SF112">
    <property type="entry name" value="LYSOZYME-LIKE PROTEIN-RELATED"/>
    <property type="match status" value="1"/>
</dbReference>
<proteinExistence type="inferred from homology"/>
<dbReference type="InterPro" id="IPR004089">
    <property type="entry name" value="MCPsignal_dom"/>
</dbReference>
<dbReference type="EMBL" id="AOHX01000044">
    <property type="protein sequence ID" value="ELY43064.1"/>
    <property type="molecule type" value="Genomic_DNA"/>
</dbReference>
<dbReference type="AlphaFoldDB" id="L9W0Q4"/>
<dbReference type="OrthoDB" id="8523at2157"/>
<evidence type="ECO:0000256" key="4">
    <source>
        <dbReference type="SAM" id="MobiDB-lite"/>
    </source>
</evidence>
<evidence type="ECO:0000313" key="7">
    <source>
        <dbReference type="Proteomes" id="UP000011661"/>
    </source>
</evidence>
<evidence type="ECO:0000259" key="5">
    <source>
        <dbReference type="PROSITE" id="PS50111"/>
    </source>
</evidence>
<dbReference type="GO" id="GO:0004888">
    <property type="term" value="F:transmembrane signaling receptor activity"/>
    <property type="evidence" value="ECO:0007669"/>
    <property type="project" value="InterPro"/>
</dbReference>
<comment type="similarity">
    <text evidence="2">Belongs to the methyl-accepting chemotaxis (MCP) protein family.</text>
</comment>
<dbReference type="SUPFAM" id="SSF46458">
    <property type="entry name" value="Globin-like"/>
    <property type="match status" value="1"/>
</dbReference>
<dbReference type="InterPro" id="IPR009050">
    <property type="entry name" value="Globin-like_sf"/>
</dbReference>
<dbReference type="GO" id="GO:0020037">
    <property type="term" value="F:heme binding"/>
    <property type="evidence" value="ECO:0007669"/>
    <property type="project" value="InterPro"/>
</dbReference>
<feature type="region of interest" description="Disordered" evidence="4">
    <location>
        <begin position="159"/>
        <end position="186"/>
    </location>
</feature>
<dbReference type="PROSITE" id="PS50111">
    <property type="entry name" value="CHEMOTAXIS_TRANSDUC_2"/>
    <property type="match status" value="1"/>
</dbReference>
<keyword evidence="1 3" id="KW-0807">Transducer</keyword>
<organism evidence="6 7">
    <name type="scientific">Natronorubrum sulfidifaciens JCM 14089</name>
    <dbReference type="NCBI Taxonomy" id="1230460"/>
    <lineage>
        <taxon>Archaea</taxon>
        <taxon>Methanobacteriati</taxon>
        <taxon>Methanobacteriota</taxon>
        <taxon>Stenosarchaea group</taxon>
        <taxon>Halobacteria</taxon>
        <taxon>Halobacteriales</taxon>
        <taxon>Natrialbaceae</taxon>
        <taxon>Natronorubrum</taxon>
    </lineage>
</organism>
<evidence type="ECO:0000313" key="6">
    <source>
        <dbReference type="EMBL" id="ELY43064.1"/>
    </source>
</evidence>
<protein>
    <submittedName>
        <fullName evidence="6">Methyl-accepting chemotaxis sensory transducer</fullName>
    </submittedName>
</protein>
<dbReference type="GO" id="GO:0016020">
    <property type="term" value="C:membrane"/>
    <property type="evidence" value="ECO:0007669"/>
    <property type="project" value="InterPro"/>
</dbReference>
<dbReference type="Pfam" id="PF00015">
    <property type="entry name" value="MCPsignal"/>
    <property type="match status" value="1"/>
</dbReference>
<dbReference type="PATRIC" id="fig|1230460.4.peg.2865"/>
<dbReference type="InterPro" id="IPR044398">
    <property type="entry name" value="Globin-sensor_dom"/>
</dbReference>
<dbReference type="PRINTS" id="PR00260">
    <property type="entry name" value="CHEMTRNSDUCR"/>
</dbReference>
<dbReference type="Pfam" id="PF11563">
    <property type="entry name" value="Protoglobin"/>
    <property type="match status" value="1"/>
</dbReference>
<evidence type="ECO:0000256" key="3">
    <source>
        <dbReference type="PROSITE-ProRule" id="PRU00284"/>
    </source>
</evidence>
<dbReference type="InterPro" id="IPR039379">
    <property type="entry name" value="Protoglobin_sensor_dom"/>
</dbReference>
<reference evidence="6 7" key="1">
    <citation type="journal article" date="2014" name="PLoS Genet.">
        <title>Phylogenetically driven sequencing of extremely halophilic archaea reveals strategies for static and dynamic osmo-response.</title>
        <authorList>
            <person name="Becker E.A."/>
            <person name="Seitzer P.M."/>
            <person name="Tritt A."/>
            <person name="Larsen D."/>
            <person name="Krusor M."/>
            <person name="Yao A.I."/>
            <person name="Wu D."/>
            <person name="Madern D."/>
            <person name="Eisen J.A."/>
            <person name="Darling A.E."/>
            <person name="Facciotti M.T."/>
        </authorList>
    </citation>
    <scope>NUCLEOTIDE SEQUENCE [LARGE SCALE GENOMIC DNA]</scope>
    <source>
        <strain evidence="6 7">JCM 14089</strain>
    </source>
</reference>
<dbReference type="Gene3D" id="1.10.490.10">
    <property type="entry name" value="Globins"/>
    <property type="match status" value="1"/>
</dbReference>
<evidence type="ECO:0000256" key="1">
    <source>
        <dbReference type="ARBA" id="ARBA00023224"/>
    </source>
</evidence>
<feature type="domain" description="Methyl-accepting transducer" evidence="5">
    <location>
        <begin position="252"/>
        <end position="487"/>
    </location>
</feature>
<dbReference type="PANTHER" id="PTHR32089">
    <property type="entry name" value="METHYL-ACCEPTING CHEMOTAXIS PROTEIN MCPB"/>
    <property type="match status" value="1"/>
</dbReference>